<feature type="non-terminal residue" evidence="2">
    <location>
        <position position="1"/>
    </location>
</feature>
<proteinExistence type="predicted"/>
<evidence type="ECO:0000313" key="2">
    <source>
        <dbReference type="EMBL" id="JAS52890.1"/>
    </source>
</evidence>
<protein>
    <submittedName>
        <fullName evidence="2">Uncharacterized protein</fullName>
    </submittedName>
</protein>
<feature type="non-terminal residue" evidence="2">
    <location>
        <position position="118"/>
    </location>
</feature>
<organism evidence="2">
    <name type="scientific">Cuerna arida</name>
    <dbReference type="NCBI Taxonomy" id="1464854"/>
    <lineage>
        <taxon>Eukaryota</taxon>
        <taxon>Metazoa</taxon>
        <taxon>Ecdysozoa</taxon>
        <taxon>Arthropoda</taxon>
        <taxon>Hexapoda</taxon>
        <taxon>Insecta</taxon>
        <taxon>Pterygota</taxon>
        <taxon>Neoptera</taxon>
        <taxon>Paraneoptera</taxon>
        <taxon>Hemiptera</taxon>
        <taxon>Auchenorrhyncha</taxon>
        <taxon>Membracoidea</taxon>
        <taxon>Cicadellidae</taxon>
        <taxon>Cicadellinae</taxon>
        <taxon>Proconiini</taxon>
        <taxon>Cuerna</taxon>
    </lineage>
</organism>
<feature type="region of interest" description="Disordered" evidence="1">
    <location>
        <begin position="96"/>
        <end position="118"/>
    </location>
</feature>
<evidence type="ECO:0000256" key="1">
    <source>
        <dbReference type="SAM" id="MobiDB-lite"/>
    </source>
</evidence>
<gene>
    <name evidence="2" type="ORF">g.3029</name>
</gene>
<name>A0A1B6FRS7_9HEMI</name>
<accession>A0A1B6FRS7</accession>
<dbReference type="AlphaFoldDB" id="A0A1B6FRS7"/>
<reference evidence="2" key="1">
    <citation type="submission" date="2015-11" db="EMBL/GenBank/DDBJ databases">
        <title>De novo transcriptome assembly of four potential Pierce s Disease insect vectors from Arizona vineyards.</title>
        <authorList>
            <person name="Tassone E.E."/>
        </authorList>
    </citation>
    <scope>NUCLEOTIDE SEQUENCE</scope>
</reference>
<dbReference type="EMBL" id="GECZ01016879">
    <property type="protein sequence ID" value="JAS52890.1"/>
    <property type="molecule type" value="Transcribed_RNA"/>
</dbReference>
<sequence>KWKPAKNINFGANIKIEDENVETSCSATKKFNNKAMSPSSMILPNMNNWDITQAMSPYVTPDMNSIVSGSMMVNNQPNYSNNNNNNLSRANHLYEFSTPNSDYGPGPLSHLTESVNSL</sequence>